<organism evidence="1 2">
    <name type="scientific">Parelaphostrongylus tenuis</name>
    <name type="common">Meningeal worm</name>
    <dbReference type="NCBI Taxonomy" id="148309"/>
    <lineage>
        <taxon>Eukaryota</taxon>
        <taxon>Metazoa</taxon>
        <taxon>Ecdysozoa</taxon>
        <taxon>Nematoda</taxon>
        <taxon>Chromadorea</taxon>
        <taxon>Rhabditida</taxon>
        <taxon>Rhabditina</taxon>
        <taxon>Rhabditomorpha</taxon>
        <taxon>Strongyloidea</taxon>
        <taxon>Metastrongylidae</taxon>
        <taxon>Parelaphostrongylus</taxon>
    </lineage>
</organism>
<evidence type="ECO:0000313" key="2">
    <source>
        <dbReference type="Proteomes" id="UP001196413"/>
    </source>
</evidence>
<sequence length="66" mass="7759">MDIGMQLLHLLHLLDTNKTRCVYSSKGNADRENTTIFRIWRTIVEEEPRLDLEKDDAIEETITIDK</sequence>
<protein>
    <submittedName>
        <fullName evidence="1">Uncharacterized protein</fullName>
    </submittedName>
</protein>
<comment type="caution">
    <text evidence="1">The sequence shown here is derived from an EMBL/GenBank/DDBJ whole genome shotgun (WGS) entry which is preliminary data.</text>
</comment>
<name>A0AAD5M6E9_PARTN</name>
<dbReference type="AlphaFoldDB" id="A0AAD5M6E9"/>
<dbReference type="EMBL" id="JAHQIW010000942">
    <property type="protein sequence ID" value="KAJ1350778.1"/>
    <property type="molecule type" value="Genomic_DNA"/>
</dbReference>
<dbReference type="Proteomes" id="UP001196413">
    <property type="component" value="Unassembled WGS sequence"/>
</dbReference>
<keyword evidence="2" id="KW-1185">Reference proteome</keyword>
<reference evidence="1" key="1">
    <citation type="submission" date="2021-06" db="EMBL/GenBank/DDBJ databases">
        <title>Parelaphostrongylus tenuis whole genome reference sequence.</title>
        <authorList>
            <person name="Garwood T.J."/>
            <person name="Larsen P.A."/>
            <person name="Fountain-Jones N.M."/>
            <person name="Garbe J.R."/>
            <person name="Macchietto M.G."/>
            <person name="Kania S.A."/>
            <person name="Gerhold R.W."/>
            <person name="Richards J.E."/>
            <person name="Wolf T.M."/>
        </authorList>
    </citation>
    <scope>NUCLEOTIDE SEQUENCE</scope>
    <source>
        <strain evidence="1">MNPRO001-30</strain>
        <tissue evidence="1">Meninges</tissue>
    </source>
</reference>
<proteinExistence type="predicted"/>
<accession>A0AAD5M6E9</accession>
<gene>
    <name evidence="1" type="ORF">KIN20_006656</name>
</gene>
<evidence type="ECO:0000313" key="1">
    <source>
        <dbReference type="EMBL" id="KAJ1350778.1"/>
    </source>
</evidence>